<comment type="caution">
    <text evidence="1">The sequence shown here is derived from an EMBL/GenBank/DDBJ whole genome shotgun (WGS) entry which is preliminary data.</text>
</comment>
<keyword evidence="2" id="KW-1185">Reference proteome</keyword>
<evidence type="ECO:0000313" key="2">
    <source>
        <dbReference type="Proteomes" id="UP000655523"/>
    </source>
</evidence>
<accession>A0A972NQK7</accession>
<name>A0A972NQK7_9BURK</name>
<sequence>MVRFIAQLSALRKQNRVFSRGTPAILQDNGNLPGILAYSMAYAGSTAIVVINTLDTDTLTARFAPGLPVGSVLIDEIADGAAVPDLVVAADGTVIKSLLLRSAYVWLAAAGS</sequence>
<dbReference type="EMBL" id="WOEZ01000074">
    <property type="protein sequence ID" value="NPT55850.1"/>
    <property type="molecule type" value="Genomic_DNA"/>
</dbReference>
<organism evidence="1 2">
    <name type="scientific">Paraburkholderia elongata</name>
    <dbReference type="NCBI Taxonomy" id="2675747"/>
    <lineage>
        <taxon>Bacteria</taxon>
        <taxon>Pseudomonadati</taxon>
        <taxon>Pseudomonadota</taxon>
        <taxon>Betaproteobacteria</taxon>
        <taxon>Burkholderiales</taxon>
        <taxon>Burkholderiaceae</taxon>
        <taxon>Paraburkholderia</taxon>
    </lineage>
</organism>
<dbReference type="RefSeq" id="WP_172165553.1">
    <property type="nucleotide sequence ID" value="NZ_WOEZ01000074.1"/>
</dbReference>
<dbReference type="AlphaFoldDB" id="A0A972NQK7"/>
<evidence type="ECO:0000313" key="1">
    <source>
        <dbReference type="EMBL" id="NPT55850.1"/>
    </source>
</evidence>
<gene>
    <name evidence="1" type="ORF">GNZ13_14915</name>
</gene>
<proteinExistence type="predicted"/>
<reference evidence="1 2" key="1">
    <citation type="submission" date="2019-11" db="EMBL/GenBank/DDBJ databases">
        <title>Metabolism of dissolved organic matter in forest soils.</title>
        <authorList>
            <person name="Cyle K.T."/>
            <person name="Wilhelm R.C."/>
            <person name="Martinez C.E."/>
        </authorList>
    </citation>
    <scope>NUCLEOTIDE SEQUENCE [LARGE SCALE GENOMIC DNA]</scope>
    <source>
        <strain evidence="1 2">5N</strain>
    </source>
</reference>
<dbReference type="Proteomes" id="UP000655523">
    <property type="component" value="Unassembled WGS sequence"/>
</dbReference>
<protein>
    <submittedName>
        <fullName evidence="1">Uncharacterized protein</fullName>
    </submittedName>
</protein>